<keyword evidence="3" id="KW-1185">Reference proteome</keyword>
<evidence type="ECO:0000313" key="2">
    <source>
        <dbReference type="EMBL" id="MPC51659.1"/>
    </source>
</evidence>
<dbReference type="Proteomes" id="UP000324222">
    <property type="component" value="Unassembled WGS sequence"/>
</dbReference>
<evidence type="ECO:0000256" key="1">
    <source>
        <dbReference type="SAM" id="MobiDB-lite"/>
    </source>
</evidence>
<gene>
    <name evidence="2" type="ORF">E2C01_045511</name>
</gene>
<organism evidence="2 3">
    <name type="scientific">Portunus trituberculatus</name>
    <name type="common">Swimming crab</name>
    <name type="synonym">Neptunus trituberculatus</name>
    <dbReference type="NCBI Taxonomy" id="210409"/>
    <lineage>
        <taxon>Eukaryota</taxon>
        <taxon>Metazoa</taxon>
        <taxon>Ecdysozoa</taxon>
        <taxon>Arthropoda</taxon>
        <taxon>Crustacea</taxon>
        <taxon>Multicrustacea</taxon>
        <taxon>Malacostraca</taxon>
        <taxon>Eumalacostraca</taxon>
        <taxon>Eucarida</taxon>
        <taxon>Decapoda</taxon>
        <taxon>Pleocyemata</taxon>
        <taxon>Brachyura</taxon>
        <taxon>Eubrachyura</taxon>
        <taxon>Portunoidea</taxon>
        <taxon>Portunidae</taxon>
        <taxon>Portuninae</taxon>
        <taxon>Portunus</taxon>
    </lineage>
</organism>
<sequence length="79" mass="8504">MKLNSGDSRGGGLSYQMVTPQTTRWGLETRPQRRRPGLGVPCDGLSHKCLCHITEIPGVPETRQSPPGTACGGLRTTWG</sequence>
<reference evidence="2 3" key="1">
    <citation type="submission" date="2019-05" db="EMBL/GenBank/DDBJ databases">
        <title>Another draft genome of Portunus trituberculatus and its Hox gene families provides insights of decapod evolution.</title>
        <authorList>
            <person name="Jeong J.-H."/>
            <person name="Song I."/>
            <person name="Kim S."/>
            <person name="Choi T."/>
            <person name="Kim D."/>
            <person name="Ryu S."/>
            <person name="Kim W."/>
        </authorList>
    </citation>
    <scope>NUCLEOTIDE SEQUENCE [LARGE SCALE GENOMIC DNA]</scope>
    <source>
        <tissue evidence="2">Muscle</tissue>
    </source>
</reference>
<feature type="region of interest" description="Disordered" evidence="1">
    <location>
        <begin position="1"/>
        <end position="39"/>
    </location>
</feature>
<accession>A0A5B7G297</accession>
<comment type="caution">
    <text evidence="2">The sequence shown here is derived from an EMBL/GenBank/DDBJ whole genome shotgun (WGS) entry which is preliminary data.</text>
</comment>
<dbReference type="AlphaFoldDB" id="A0A5B7G297"/>
<feature type="region of interest" description="Disordered" evidence="1">
    <location>
        <begin position="58"/>
        <end position="79"/>
    </location>
</feature>
<name>A0A5B7G297_PORTR</name>
<protein>
    <submittedName>
        <fullName evidence="2">Uncharacterized protein</fullName>
    </submittedName>
</protein>
<dbReference type="EMBL" id="VSRR010010325">
    <property type="protein sequence ID" value="MPC51659.1"/>
    <property type="molecule type" value="Genomic_DNA"/>
</dbReference>
<evidence type="ECO:0000313" key="3">
    <source>
        <dbReference type="Proteomes" id="UP000324222"/>
    </source>
</evidence>
<proteinExistence type="predicted"/>